<reference evidence="1" key="1">
    <citation type="submission" date="2021-08" db="EMBL/GenBank/DDBJ databases">
        <authorList>
            <person name="Nwanade C."/>
            <person name="Wang M."/>
            <person name="Masoudi A."/>
            <person name="Yu Z."/>
            <person name="Liu J."/>
        </authorList>
    </citation>
    <scope>NUCLEOTIDE SEQUENCE</scope>
    <source>
        <strain evidence="1">S122</strain>
        <plasmid evidence="1">unnamed5</plasmid>
    </source>
</reference>
<proteinExistence type="predicted"/>
<accession>A0A9Q9M511</accession>
<geneLocation type="plasmid" evidence="1 2">
    <name>unnamed5</name>
</geneLocation>
<dbReference type="RefSeq" id="WP_154667623.1">
    <property type="nucleotide sequence ID" value="NZ_CP081075.1"/>
</dbReference>
<gene>
    <name evidence="1" type="ORF">K3721_21210</name>
</gene>
<name>A0A9Q9M511_LEICA</name>
<dbReference type="EMBL" id="CP081075">
    <property type="protein sequence ID" value="UWQ56378.1"/>
    <property type="molecule type" value="Genomic_DNA"/>
</dbReference>
<evidence type="ECO:0000313" key="1">
    <source>
        <dbReference type="EMBL" id="UWQ56378.1"/>
    </source>
</evidence>
<dbReference type="Proteomes" id="UP001058713">
    <property type="component" value="Plasmid unnamed5"/>
</dbReference>
<organism evidence="1 2">
    <name type="scientific">Leisingera caerulea</name>
    <name type="common">Phaeobacter caeruleus</name>
    <dbReference type="NCBI Taxonomy" id="506591"/>
    <lineage>
        <taxon>Bacteria</taxon>
        <taxon>Pseudomonadati</taxon>
        <taxon>Pseudomonadota</taxon>
        <taxon>Alphaproteobacteria</taxon>
        <taxon>Rhodobacterales</taxon>
        <taxon>Roseobacteraceae</taxon>
        <taxon>Leisingera</taxon>
    </lineage>
</organism>
<keyword evidence="1" id="KW-0614">Plasmid</keyword>
<dbReference type="KEGG" id="lcae:K3721_21210"/>
<protein>
    <submittedName>
        <fullName evidence="1">Uncharacterized protein</fullName>
    </submittedName>
</protein>
<evidence type="ECO:0000313" key="2">
    <source>
        <dbReference type="Proteomes" id="UP001058713"/>
    </source>
</evidence>
<dbReference type="AlphaFoldDB" id="A0A9Q9M511"/>
<sequence>MLDALPYRFNIAGSLYQHLRCANGGQRSAAEKNTVFPASCNQGVYCRAVKD</sequence>